<feature type="chain" id="PRO_5020419431" description="Tetratricopeptide repeat protein" evidence="1">
    <location>
        <begin position="18"/>
        <end position="219"/>
    </location>
</feature>
<protein>
    <recommendedName>
        <fullName evidence="4">Tetratricopeptide repeat protein</fullName>
    </recommendedName>
</protein>
<feature type="signal peptide" evidence="1">
    <location>
        <begin position="1"/>
        <end position="17"/>
    </location>
</feature>
<gene>
    <name evidence="2" type="ORF">E8M12_10525</name>
</gene>
<evidence type="ECO:0000313" key="2">
    <source>
        <dbReference type="EMBL" id="TKB44831.1"/>
    </source>
</evidence>
<dbReference type="EMBL" id="SWDB01000024">
    <property type="protein sequence ID" value="TKB44831.1"/>
    <property type="molecule type" value="Genomic_DNA"/>
</dbReference>
<dbReference type="Proteomes" id="UP000307999">
    <property type="component" value="Unassembled WGS sequence"/>
</dbReference>
<dbReference type="OrthoDB" id="6398656at2"/>
<keyword evidence="3" id="KW-1185">Reference proteome</keyword>
<evidence type="ECO:0008006" key="4">
    <source>
        <dbReference type="Google" id="ProtNLM"/>
    </source>
</evidence>
<reference evidence="2 3" key="1">
    <citation type="submission" date="2019-04" db="EMBL/GenBank/DDBJ databases">
        <title>Thalassotalea guangxiensis sp. nov., isolated from sediment of the coastal wetland.</title>
        <authorList>
            <person name="Zheng S."/>
            <person name="Zhang D."/>
        </authorList>
    </citation>
    <scope>NUCLEOTIDE SEQUENCE [LARGE SCALE GENOMIC DNA]</scope>
    <source>
        <strain evidence="2 3">ZS-4</strain>
    </source>
</reference>
<name>A0A4U1B4B6_9GAMM</name>
<keyword evidence="1" id="KW-0732">Signal</keyword>
<organism evidence="2 3">
    <name type="scientific">Thalassotalea mangrovi</name>
    <dbReference type="NCBI Taxonomy" id="2572245"/>
    <lineage>
        <taxon>Bacteria</taxon>
        <taxon>Pseudomonadati</taxon>
        <taxon>Pseudomonadota</taxon>
        <taxon>Gammaproteobacteria</taxon>
        <taxon>Alteromonadales</taxon>
        <taxon>Colwelliaceae</taxon>
        <taxon>Thalassotalea</taxon>
    </lineage>
</organism>
<dbReference type="AlphaFoldDB" id="A0A4U1B4B6"/>
<evidence type="ECO:0000256" key="1">
    <source>
        <dbReference type="SAM" id="SignalP"/>
    </source>
</evidence>
<dbReference type="RefSeq" id="WP_136736116.1">
    <property type="nucleotide sequence ID" value="NZ_SWDB01000024.1"/>
</dbReference>
<evidence type="ECO:0000313" key="3">
    <source>
        <dbReference type="Proteomes" id="UP000307999"/>
    </source>
</evidence>
<accession>A0A4U1B4B6</accession>
<sequence length="219" mass="25241">MKIVVLLSLIFPLISCTAVPDEEPVLLHTNISQSQLGSNLSFEELDEEVNRLNSIVGMYPPRFEDELHREQTFMIWLELVDVAKKFHQQLGEEKTYYMLTELFRMGYNMQVPGSGQNAMDYLSACLTTYPTSVACNFSATYFYLTAGKYYLHDAEKSLQRLRAHYLPAVNLEVESGYVFLYLFLQDEERAVAQIDRFIDAFPDSQQADEFNQIKKALAE</sequence>
<proteinExistence type="predicted"/>
<comment type="caution">
    <text evidence="2">The sequence shown here is derived from an EMBL/GenBank/DDBJ whole genome shotgun (WGS) entry which is preliminary data.</text>
</comment>